<protein>
    <submittedName>
        <fullName evidence="4">LAFE_0E14158g1_1</fullName>
    </submittedName>
</protein>
<dbReference type="AlphaFoldDB" id="A0A1G4MED3"/>
<dbReference type="PANTHER" id="PTHR15346">
    <property type="entry name" value="DYNACTIN SUBUNIT"/>
    <property type="match status" value="1"/>
</dbReference>
<evidence type="ECO:0000313" key="4">
    <source>
        <dbReference type="EMBL" id="SCW02099.1"/>
    </source>
</evidence>
<dbReference type="GO" id="GO:0005869">
    <property type="term" value="C:dynactin complex"/>
    <property type="evidence" value="ECO:0007669"/>
    <property type="project" value="InterPro"/>
</dbReference>
<accession>A0A1G4MED3</accession>
<keyword evidence="5" id="KW-1185">Reference proteome</keyword>
<dbReference type="STRING" id="4955.A0A1G4MED3"/>
<dbReference type="OMA" id="MKNNIDL"/>
<dbReference type="Proteomes" id="UP000190831">
    <property type="component" value="Chromosome E"/>
</dbReference>
<keyword evidence="2" id="KW-0963">Cytoplasm</keyword>
<proteinExistence type="predicted"/>
<dbReference type="OrthoDB" id="4977at2759"/>
<name>A0A1G4MED3_LACFM</name>
<sequence length="368" mass="42488">MPIDVIELTEGFEEPGIVSSNSDEKEIFETSDIETETQSTDNDLHAEEEPENLEIDQFREYFEQFSLQNKKSDFSGRVDHYNRAAFESFPAQESTTQKLARIQRELSELQSFDDTTLAEQEQINNLVGLHEKIETRSTERLNFIKSHWRDDDTGQTDVILPQLTFDFTLAHKFTKVEQKLAQIEGILGNKSAVSEQQKTIVSAMNELYRQIKLLKNENLLSSFGEKLEQIYKNYEESIVGRKAMKDNTVKKALISELDSCESKVNKIYGSYELLQRYEEILPHVIKRMKTLSNMQFEVGKSVSTVKDLSLSVNSLKDQSSKWQEIIGRIEQKLDEQENQFTINKSEICAWLDAVESRIKDLEEGGRDN</sequence>
<dbReference type="InterPro" id="IPR028133">
    <property type="entry name" value="Dynamitin"/>
</dbReference>
<dbReference type="GO" id="GO:0007017">
    <property type="term" value="P:microtubule-based process"/>
    <property type="evidence" value="ECO:0007669"/>
    <property type="project" value="InterPro"/>
</dbReference>
<dbReference type="GO" id="GO:0005737">
    <property type="term" value="C:cytoplasm"/>
    <property type="evidence" value="ECO:0007669"/>
    <property type="project" value="UniProtKB-SubCell"/>
</dbReference>
<feature type="region of interest" description="Disordered" evidence="3">
    <location>
        <begin position="16"/>
        <end position="49"/>
    </location>
</feature>
<comment type="subcellular location">
    <subcellularLocation>
        <location evidence="1">Cytoplasm</location>
    </subcellularLocation>
</comment>
<dbReference type="Pfam" id="PF04912">
    <property type="entry name" value="Dynamitin"/>
    <property type="match status" value="1"/>
</dbReference>
<gene>
    <name evidence="4" type="ORF">LAFE_0E14158G</name>
</gene>
<reference evidence="5" key="1">
    <citation type="submission" date="2016-03" db="EMBL/GenBank/DDBJ databases">
        <authorList>
            <person name="Devillers H."/>
        </authorList>
    </citation>
    <scope>NUCLEOTIDE SEQUENCE [LARGE SCALE GENOMIC DNA]</scope>
</reference>
<evidence type="ECO:0000256" key="2">
    <source>
        <dbReference type="ARBA" id="ARBA00022490"/>
    </source>
</evidence>
<evidence type="ECO:0000313" key="5">
    <source>
        <dbReference type="Proteomes" id="UP000190831"/>
    </source>
</evidence>
<dbReference type="EMBL" id="LT598488">
    <property type="protein sequence ID" value="SCW02099.1"/>
    <property type="molecule type" value="Genomic_DNA"/>
</dbReference>
<evidence type="ECO:0000256" key="3">
    <source>
        <dbReference type="SAM" id="MobiDB-lite"/>
    </source>
</evidence>
<evidence type="ECO:0000256" key="1">
    <source>
        <dbReference type="ARBA" id="ARBA00004496"/>
    </source>
</evidence>
<organism evidence="4 5">
    <name type="scientific">Lachancea fermentati</name>
    <name type="common">Zygosaccharomyces fermentati</name>
    <dbReference type="NCBI Taxonomy" id="4955"/>
    <lineage>
        <taxon>Eukaryota</taxon>
        <taxon>Fungi</taxon>
        <taxon>Dikarya</taxon>
        <taxon>Ascomycota</taxon>
        <taxon>Saccharomycotina</taxon>
        <taxon>Saccharomycetes</taxon>
        <taxon>Saccharomycetales</taxon>
        <taxon>Saccharomycetaceae</taxon>
        <taxon>Lachancea</taxon>
    </lineage>
</organism>